<dbReference type="InterPro" id="IPR011422">
    <property type="entry name" value="BRAP2/ETP1_RRM"/>
</dbReference>
<evidence type="ECO:0000259" key="9">
    <source>
        <dbReference type="PROSITE" id="PS50271"/>
    </source>
</evidence>
<evidence type="ECO:0000256" key="4">
    <source>
        <dbReference type="PROSITE-ProRule" id="PRU00502"/>
    </source>
</evidence>
<keyword evidence="5" id="KW-0175">Coiled coil</keyword>
<dbReference type="AlphaFoldDB" id="A0A9W8AMQ3"/>
<keyword evidence="1" id="KW-0479">Metal-binding</keyword>
<feature type="region of interest" description="Disordered" evidence="6">
    <location>
        <begin position="418"/>
        <end position="474"/>
    </location>
</feature>
<feature type="compositionally biased region" description="Low complexity" evidence="6">
    <location>
        <begin position="724"/>
        <end position="746"/>
    </location>
</feature>
<comment type="caution">
    <text evidence="10">The sequence shown here is derived from an EMBL/GenBank/DDBJ whole genome shotgun (WGS) entry which is preliminary data.</text>
</comment>
<feature type="region of interest" description="Disordered" evidence="6">
    <location>
        <begin position="720"/>
        <end position="754"/>
    </location>
</feature>
<keyword evidence="2 4" id="KW-0863">Zinc-finger</keyword>
<sequence length="754" mass="83282">MVYTFTLSFQLFTVLGATDNPALVAWRTHVHAFTQFILQPQPVTKSDLKSTLPAPLHLGRPTPVRQHDSRIGPICVEAVLPMKSATPMTDHPPTQRAPRAKFLPRKSVSPSIVREQQYPLGILHLYRNPLPNALPSSTVVTELPTRPLVANPVAEGSHPSAASHPSGSSRSMKDSDSTPGPSRLLCILAIPSYLDTADLLAFLGGYQESIAYIRTVRDSLPNRYMALLVFRQQEDTDRFYTVYNGRPFSSLEPEQCHVAYISQISVEHTTIPDYALPLFYESLGKVVPIDPPGKTSCSASQTLQYTKTYANEQTSVPPSSAPIPSPPDHLQELPNCPVCLESLDASATGLLTILCQHTFHCNCLSRWGDGSCPVCRYSTIGRRTITTTSTSSPSPGKHLHHPSHRTTAVGHALGQLSLGSQASQSTTVPSGGSRSLPGRDLTVQYPGESDRSNPDSSQSPRGNTQSAIDDGQDEREDTQACNTCGARDQLWICLICANIGCGRYQDAHAHQHFLDTGHLFSLELESQRVWDYAGEGYVHRLIQNTADGKLVELPDPGTTEQAQGATVPEEKLDALGVEYTNLLTSQLDSQRRLYESRISQLQADWHQAENSLIVTRQSQVRIQQQLDQVTEELTRTRSGNQDLLHEKHNLEKRLGKLHDQLSKLERRHREEHDLNVSLLANQDHFKSRLEEKDRQITELQEQVSDLMAYFTMQDKVTKDASLQGASVGVVSAPSSSSQTPKNTPTKSKSKKKRG</sequence>
<reference evidence="10" key="1">
    <citation type="submission" date="2022-07" db="EMBL/GenBank/DDBJ databases">
        <title>Phylogenomic reconstructions and comparative analyses of Kickxellomycotina fungi.</title>
        <authorList>
            <person name="Reynolds N.K."/>
            <person name="Stajich J.E."/>
            <person name="Barry K."/>
            <person name="Grigoriev I.V."/>
            <person name="Crous P."/>
            <person name="Smith M.E."/>
        </authorList>
    </citation>
    <scope>NUCLEOTIDE SEQUENCE</scope>
    <source>
        <strain evidence="10">RSA 1196</strain>
    </source>
</reference>
<dbReference type="GO" id="GO:0016567">
    <property type="term" value="P:protein ubiquitination"/>
    <property type="evidence" value="ECO:0007669"/>
    <property type="project" value="TreeGrafter"/>
</dbReference>
<evidence type="ECO:0000256" key="2">
    <source>
        <dbReference type="ARBA" id="ARBA00022771"/>
    </source>
</evidence>
<dbReference type="OrthoDB" id="273556at2759"/>
<protein>
    <submittedName>
        <fullName evidence="10">Uncharacterized protein</fullName>
    </submittedName>
</protein>
<dbReference type="InterPro" id="IPR047243">
    <property type="entry name" value="RING-H2_BRAP2"/>
</dbReference>
<proteinExistence type="predicted"/>
<evidence type="ECO:0000259" key="8">
    <source>
        <dbReference type="PROSITE" id="PS50089"/>
    </source>
</evidence>
<feature type="compositionally biased region" description="Low complexity" evidence="6">
    <location>
        <begin position="385"/>
        <end position="396"/>
    </location>
</feature>
<dbReference type="PROSITE" id="PS50089">
    <property type="entry name" value="ZF_RING_2"/>
    <property type="match status" value="1"/>
</dbReference>
<dbReference type="GO" id="GO:0061630">
    <property type="term" value="F:ubiquitin protein ligase activity"/>
    <property type="evidence" value="ECO:0007669"/>
    <property type="project" value="TreeGrafter"/>
</dbReference>
<keyword evidence="3" id="KW-0862">Zinc</keyword>
<dbReference type="Pfam" id="PF02148">
    <property type="entry name" value="zf-UBP"/>
    <property type="match status" value="1"/>
</dbReference>
<evidence type="ECO:0000313" key="11">
    <source>
        <dbReference type="Proteomes" id="UP001150925"/>
    </source>
</evidence>
<dbReference type="SUPFAM" id="SSF57850">
    <property type="entry name" value="RING/U-box"/>
    <property type="match status" value="2"/>
</dbReference>
<feature type="domain" description="RING-type" evidence="8">
    <location>
        <begin position="336"/>
        <end position="376"/>
    </location>
</feature>
<dbReference type="InterPro" id="IPR013083">
    <property type="entry name" value="Znf_RING/FYVE/PHD"/>
</dbReference>
<feature type="region of interest" description="Disordered" evidence="6">
    <location>
        <begin position="385"/>
        <end position="406"/>
    </location>
</feature>
<evidence type="ECO:0000256" key="5">
    <source>
        <dbReference type="SAM" id="Coils"/>
    </source>
</evidence>
<dbReference type="GO" id="GO:0007265">
    <property type="term" value="P:Ras protein signal transduction"/>
    <property type="evidence" value="ECO:0007669"/>
    <property type="project" value="TreeGrafter"/>
</dbReference>
<dbReference type="CDD" id="cd16457">
    <property type="entry name" value="RING-H2_BRAP2"/>
    <property type="match status" value="1"/>
</dbReference>
<feature type="chain" id="PRO_5040990225" evidence="7">
    <location>
        <begin position="18"/>
        <end position="754"/>
    </location>
</feature>
<dbReference type="SMART" id="SM00290">
    <property type="entry name" value="ZnF_UBP"/>
    <property type="match status" value="1"/>
</dbReference>
<dbReference type="Proteomes" id="UP001150925">
    <property type="component" value="Unassembled WGS sequence"/>
</dbReference>
<dbReference type="InterPro" id="IPR001841">
    <property type="entry name" value="Znf_RING"/>
</dbReference>
<dbReference type="GO" id="GO:0005737">
    <property type="term" value="C:cytoplasm"/>
    <property type="evidence" value="ECO:0007669"/>
    <property type="project" value="TreeGrafter"/>
</dbReference>
<dbReference type="Pfam" id="PF13639">
    <property type="entry name" value="zf-RING_2"/>
    <property type="match status" value="1"/>
</dbReference>
<dbReference type="InterPro" id="IPR001607">
    <property type="entry name" value="Znf_UBP"/>
</dbReference>
<feature type="domain" description="UBP-type" evidence="9">
    <location>
        <begin position="463"/>
        <end position="557"/>
    </location>
</feature>
<evidence type="ECO:0000256" key="6">
    <source>
        <dbReference type="SAM" id="MobiDB-lite"/>
    </source>
</evidence>
<keyword evidence="11" id="KW-1185">Reference proteome</keyword>
<feature type="coiled-coil region" evidence="5">
    <location>
        <begin position="640"/>
        <end position="709"/>
    </location>
</feature>
<feature type="compositionally biased region" description="Low complexity" evidence="6">
    <location>
        <begin position="156"/>
        <end position="170"/>
    </location>
</feature>
<dbReference type="Pfam" id="PF07576">
    <property type="entry name" value="BRAP2"/>
    <property type="match status" value="1"/>
</dbReference>
<accession>A0A9W8AMQ3</accession>
<dbReference type="GO" id="GO:0008270">
    <property type="term" value="F:zinc ion binding"/>
    <property type="evidence" value="ECO:0007669"/>
    <property type="project" value="UniProtKB-KW"/>
</dbReference>
<feature type="compositionally biased region" description="Polar residues" evidence="6">
    <location>
        <begin position="454"/>
        <end position="467"/>
    </location>
</feature>
<organism evidence="10 11">
    <name type="scientific">Dispira parvispora</name>
    <dbReference type="NCBI Taxonomy" id="1520584"/>
    <lineage>
        <taxon>Eukaryota</taxon>
        <taxon>Fungi</taxon>
        <taxon>Fungi incertae sedis</taxon>
        <taxon>Zoopagomycota</taxon>
        <taxon>Kickxellomycotina</taxon>
        <taxon>Dimargaritomycetes</taxon>
        <taxon>Dimargaritales</taxon>
        <taxon>Dimargaritaceae</taxon>
        <taxon>Dispira</taxon>
    </lineage>
</organism>
<dbReference type="Gene3D" id="3.30.40.10">
    <property type="entry name" value="Zinc/RING finger domain, C3HC4 (zinc finger)"/>
    <property type="match status" value="2"/>
</dbReference>
<evidence type="ECO:0000256" key="3">
    <source>
        <dbReference type="ARBA" id="ARBA00022833"/>
    </source>
</evidence>
<evidence type="ECO:0000256" key="1">
    <source>
        <dbReference type="ARBA" id="ARBA00022723"/>
    </source>
</evidence>
<feature type="signal peptide" evidence="7">
    <location>
        <begin position="1"/>
        <end position="17"/>
    </location>
</feature>
<keyword evidence="7" id="KW-0732">Signal</keyword>
<dbReference type="EMBL" id="JANBPY010000966">
    <property type="protein sequence ID" value="KAJ1962426.1"/>
    <property type="molecule type" value="Genomic_DNA"/>
</dbReference>
<dbReference type="SMART" id="SM00184">
    <property type="entry name" value="RING"/>
    <property type="match status" value="1"/>
</dbReference>
<name>A0A9W8AMQ3_9FUNG</name>
<evidence type="ECO:0000313" key="10">
    <source>
        <dbReference type="EMBL" id="KAJ1962426.1"/>
    </source>
</evidence>
<evidence type="ECO:0000256" key="7">
    <source>
        <dbReference type="SAM" id="SignalP"/>
    </source>
</evidence>
<gene>
    <name evidence="10" type="ORF">IWQ62_003538</name>
</gene>
<dbReference type="PANTHER" id="PTHR24007">
    <property type="entry name" value="BRCA1-ASSOCIATED PROTEIN"/>
    <property type="match status" value="1"/>
</dbReference>
<dbReference type="PANTHER" id="PTHR24007:SF7">
    <property type="entry name" value="BRCA1-ASSOCIATED PROTEIN"/>
    <property type="match status" value="1"/>
</dbReference>
<feature type="region of interest" description="Disordered" evidence="6">
    <location>
        <begin position="150"/>
        <end position="178"/>
    </location>
</feature>
<dbReference type="PROSITE" id="PS50271">
    <property type="entry name" value="ZF_UBP"/>
    <property type="match status" value="1"/>
</dbReference>